<feature type="domain" description="CzcB-like barrel-sandwich hybrid" evidence="4">
    <location>
        <begin position="68"/>
        <end position="206"/>
    </location>
</feature>
<evidence type="ECO:0000256" key="3">
    <source>
        <dbReference type="SAM" id="SignalP"/>
    </source>
</evidence>
<keyword evidence="6" id="KW-1185">Reference proteome</keyword>
<dbReference type="NCBIfam" id="TIGR01730">
    <property type="entry name" value="RND_mfp"/>
    <property type="match status" value="1"/>
</dbReference>
<accession>A0ABP9EZM9</accession>
<dbReference type="PANTHER" id="PTHR30469:SF15">
    <property type="entry name" value="HLYD FAMILY OF SECRETION PROTEINS"/>
    <property type="match status" value="1"/>
</dbReference>
<protein>
    <submittedName>
        <fullName evidence="5">Efflux RND transporter periplasmic adaptor subunit</fullName>
    </submittedName>
</protein>
<evidence type="ECO:0000313" key="5">
    <source>
        <dbReference type="EMBL" id="GAA4890354.1"/>
    </source>
</evidence>
<dbReference type="InterPro" id="IPR006143">
    <property type="entry name" value="RND_pump_MFP"/>
</dbReference>
<dbReference type="EMBL" id="BAABJZ010000082">
    <property type="protein sequence ID" value="GAA4890354.1"/>
    <property type="molecule type" value="Genomic_DNA"/>
</dbReference>
<gene>
    <name evidence="5" type="ORF">GCM10023333_24510</name>
</gene>
<keyword evidence="2" id="KW-0175">Coiled coil</keyword>
<feature type="chain" id="PRO_5046100190" evidence="3">
    <location>
        <begin position="38"/>
        <end position="371"/>
    </location>
</feature>
<sequence>MITGRFFKSLSRGPAGDRLIPKILLAAALCAPALSHAETTQVDVYFPTTDQHQRNLLLTGTVEARQHADLAPLQDGVVAAIFAERGEQVAKGQKLLTLDSRLAELELQRVEAEVRASKVAQAEAVRRYQEVLGLSEQQLVPTTQMEERRSAVSVAEADLNRATALLALQQERLDRHTLYAPFAGVISARSINLGEWITRQSSVFTLVQQQDLRLALQVPQEYYARLVGTPDTLVTLLPETSAQQSSQVRLSQLVEVVSADSRTMTALVDLPRDAGWVPGMSARAQIALPRSELSVSWIPSSAVKAHPDGGASVFAVEQDRAKRYQVEIVERQEGRVAVMGLPADHSIVFSGIELLNDGDPVQIQHISGRTL</sequence>
<comment type="caution">
    <text evidence="5">The sequence shown here is derived from an EMBL/GenBank/DDBJ whole genome shotgun (WGS) entry which is preliminary data.</text>
</comment>
<dbReference type="InterPro" id="IPR058647">
    <property type="entry name" value="BSH_CzcB-like"/>
</dbReference>
<feature type="signal peptide" evidence="3">
    <location>
        <begin position="1"/>
        <end position="37"/>
    </location>
</feature>
<keyword evidence="3" id="KW-0732">Signal</keyword>
<evidence type="ECO:0000259" key="4">
    <source>
        <dbReference type="Pfam" id="PF25973"/>
    </source>
</evidence>
<dbReference type="Gene3D" id="2.40.420.20">
    <property type="match status" value="1"/>
</dbReference>
<evidence type="ECO:0000256" key="2">
    <source>
        <dbReference type="SAM" id="Coils"/>
    </source>
</evidence>
<dbReference type="Gene3D" id="2.40.50.100">
    <property type="match status" value="1"/>
</dbReference>
<evidence type="ECO:0000256" key="1">
    <source>
        <dbReference type="ARBA" id="ARBA00009477"/>
    </source>
</evidence>
<reference evidence="6" key="1">
    <citation type="journal article" date="2019" name="Int. J. Syst. Evol. Microbiol.">
        <title>The Global Catalogue of Microorganisms (GCM) 10K type strain sequencing project: providing services to taxonomists for standard genome sequencing and annotation.</title>
        <authorList>
            <consortium name="The Broad Institute Genomics Platform"/>
            <consortium name="The Broad Institute Genome Sequencing Center for Infectious Disease"/>
            <person name="Wu L."/>
            <person name="Ma J."/>
        </authorList>
    </citation>
    <scope>NUCLEOTIDE SEQUENCE [LARGE SCALE GENOMIC DNA]</scope>
    <source>
        <strain evidence="6">JCM 18401</strain>
    </source>
</reference>
<dbReference type="PANTHER" id="PTHR30469">
    <property type="entry name" value="MULTIDRUG RESISTANCE PROTEIN MDTA"/>
    <property type="match status" value="1"/>
</dbReference>
<dbReference type="Pfam" id="PF25973">
    <property type="entry name" value="BSH_CzcB"/>
    <property type="match status" value="1"/>
</dbReference>
<proteinExistence type="inferred from homology"/>
<dbReference type="RefSeq" id="WP_345335691.1">
    <property type="nucleotide sequence ID" value="NZ_BAABJZ010000082.1"/>
</dbReference>
<dbReference type="Proteomes" id="UP001499988">
    <property type="component" value="Unassembled WGS sequence"/>
</dbReference>
<organism evidence="5 6">
    <name type="scientific">Ferrimonas pelagia</name>
    <dbReference type="NCBI Taxonomy" id="1177826"/>
    <lineage>
        <taxon>Bacteria</taxon>
        <taxon>Pseudomonadati</taxon>
        <taxon>Pseudomonadota</taxon>
        <taxon>Gammaproteobacteria</taxon>
        <taxon>Alteromonadales</taxon>
        <taxon>Ferrimonadaceae</taxon>
        <taxon>Ferrimonas</taxon>
    </lineage>
</organism>
<evidence type="ECO:0000313" key="6">
    <source>
        <dbReference type="Proteomes" id="UP001499988"/>
    </source>
</evidence>
<name>A0ABP9EZM9_9GAMM</name>
<feature type="coiled-coil region" evidence="2">
    <location>
        <begin position="95"/>
        <end position="122"/>
    </location>
</feature>
<dbReference type="SUPFAM" id="SSF111369">
    <property type="entry name" value="HlyD-like secretion proteins"/>
    <property type="match status" value="1"/>
</dbReference>
<comment type="similarity">
    <text evidence="1">Belongs to the membrane fusion protein (MFP) (TC 8.A.1) family.</text>
</comment>
<dbReference type="Gene3D" id="1.10.287.470">
    <property type="entry name" value="Helix hairpin bin"/>
    <property type="match status" value="1"/>
</dbReference>
<dbReference type="Gene3D" id="2.40.30.170">
    <property type="match status" value="1"/>
</dbReference>